<evidence type="ECO:0000313" key="2">
    <source>
        <dbReference type="Proteomes" id="UP001226091"/>
    </source>
</evidence>
<organism evidence="1 2">
    <name type="scientific">Metabacillus hrfriensis</name>
    <dbReference type="NCBI Taxonomy" id="3048891"/>
    <lineage>
        <taxon>Bacteria</taxon>
        <taxon>Bacillati</taxon>
        <taxon>Bacillota</taxon>
        <taxon>Bacilli</taxon>
        <taxon>Bacillales</taxon>
        <taxon>Bacillaceae</taxon>
        <taxon>Metabacillus</taxon>
    </lineage>
</organism>
<dbReference type="EMBL" id="CP126116">
    <property type="protein sequence ID" value="WHZ59849.1"/>
    <property type="molecule type" value="Genomic_DNA"/>
</dbReference>
<evidence type="ECO:0000313" key="1">
    <source>
        <dbReference type="EMBL" id="WHZ59849.1"/>
    </source>
</evidence>
<keyword evidence="2" id="KW-1185">Reference proteome</keyword>
<protein>
    <submittedName>
        <fullName evidence="1">Chemotaxis protein CheC</fullName>
    </submittedName>
</protein>
<dbReference type="Proteomes" id="UP001226091">
    <property type="component" value="Chromosome"/>
</dbReference>
<reference evidence="2" key="1">
    <citation type="journal article" date="2025" name="Aquaculture">
        <title>Assessment of the bioflocculant production and safety properties of Metabacillus hrfriensis sp. nov. based on phenotypic and whole-genome sequencing analysis.</title>
        <authorList>
            <person name="Zhang R."/>
            <person name="Zhao Z."/>
            <person name="Luo L."/>
            <person name="Wang S."/>
            <person name="Guo K."/>
            <person name="Xu W."/>
        </authorList>
    </citation>
    <scope>NUCLEOTIDE SEQUENCE [LARGE SCALE GENOMIC DNA]</scope>
    <source>
        <strain evidence="2">CT-WN-B3</strain>
    </source>
</reference>
<gene>
    <name evidence="1" type="ORF">QLQ22_11140</name>
</gene>
<accession>A0ACD4RHA7</accession>
<sequence length="209" mass="22807">MNDFNQLTALHLDILKEAGNIGAGHSATALSALLNKRIEMMIPDVSLLSFNELTERLGGPEMVVASLYLRIEGDLPGSMYFILSVEQAERFIRNLTQDQAFKIENIEQEEIGTSALKELGNIVAGSYLTALSDFTGLSLYPSVPGLSIDMFAAVITHGLIELSHVSDYAIVIDTAIEESGDESREVIQGHFFLLPDPGSFDKLFRSIGV</sequence>
<name>A0ACD4RHA7_9BACI</name>
<proteinExistence type="predicted"/>